<feature type="domain" description="HTH tetR-type" evidence="3">
    <location>
        <begin position="15"/>
        <end position="75"/>
    </location>
</feature>
<evidence type="ECO:0000256" key="2">
    <source>
        <dbReference type="PROSITE-ProRule" id="PRU00335"/>
    </source>
</evidence>
<dbReference type="SUPFAM" id="SSF46689">
    <property type="entry name" value="Homeodomain-like"/>
    <property type="match status" value="1"/>
</dbReference>
<dbReference type="InterPro" id="IPR036271">
    <property type="entry name" value="Tet_transcr_reg_TetR-rel_C_sf"/>
</dbReference>
<gene>
    <name evidence="4" type="ORF">SAMN04488092_12324</name>
</gene>
<dbReference type="InterPro" id="IPR050109">
    <property type="entry name" value="HTH-type_TetR-like_transc_reg"/>
</dbReference>
<evidence type="ECO:0000313" key="5">
    <source>
        <dbReference type="Proteomes" id="UP000198634"/>
    </source>
</evidence>
<evidence type="ECO:0000313" key="4">
    <source>
        <dbReference type="EMBL" id="SER06555.1"/>
    </source>
</evidence>
<dbReference type="PROSITE" id="PS50977">
    <property type="entry name" value="HTH_TETR_2"/>
    <property type="match status" value="1"/>
</dbReference>
<dbReference type="OrthoDB" id="7056813at2"/>
<dbReference type="GO" id="GO:0000976">
    <property type="term" value="F:transcription cis-regulatory region binding"/>
    <property type="evidence" value="ECO:0007669"/>
    <property type="project" value="TreeGrafter"/>
</dbReference>
<dbReference type="PANTHER" id="PTHR30055">
    <property type="entry name" value="HTH-TYPE TRANSCRIPTIONAL REGULATOR RUTR"/>
    <property type="match status" value="1"/>
</dbReference>
<protein>
    <submittedName>
        <fullName evidence="4">WHG domain-containing protein</fullName>
    </submittedName>
</protein>
<dbReference type="Proteomes" id="UP000198634">
    <property type="component" value="Unassembled WGS sequence"/>
</dbReference>
<name>A0A1H9L5W7_9RHOB</name>
<evidence type="ECO:0000259" key="3">
    <source>
        <dbReference type="PROSITE" id="PS50977"/>
    </source>
</evidence>
<evidence type="ECO:0000256" key="1">
    <source>
        <dbReference type="ARBA" id="ARBA00023125"/>
    </source>
</evidence>
<sequence length="158" mass="17732">MDKRPETSERPYHHGQLREVLIEETIRFLRGEGLDRFSLRTVARRVGVSAMPPAHHFGSAKGLLTQVAVHGYRMLDAQLANLKPVPGPPQGMLRAHTAAYIRFALDEPELFKLMFRRNLVDRTNAEYVAVSGQALSRFAQAAARVYGITIEPDHGVME</sequence>
<dbReference type="GO" id="GO:0003700">
    <property type="term" value="F:DNA-binding transcription factor activity"/>
    <property type="evidence" value="ECO:0007669"/>
    <property type="project" value="TreeGrafter"/>
</dbReference>
<feature type="DNA-binding region" description="H-T-H motif" evidence="2">
    <location>
        <begin position="38"/>
        <end position="57"/>
    </location>
</feature>
<keyword evidence="1 2" id="KW-0238">DNA-binding</keyword>
<dbReference type="Gene3D" id="1.10.357.10">
    <property type="entry name" value="Tetracycline Repressor, domain 2"/>
    <property type="match status" value="1"/>
</dbReference>
<dbReference type="RefSeq" id="WP_090271379.1">
    <property type="nucleotide sequence ID" value="NZ_FOEP01000023.1"/>
</dbReference>
<reference evidence="4 5" key="1">
    <citation type="submission" date="2016-10" db="EMBL/GenBank/DDBJ databases">
        <authorList>
            <person name="de Groot N.N."/>
        </authorList>
    </citation>
    <scope>NUCLEOTIDE SEQUENCE [LARGE SCALE GENOMIC DNA]</scope>
    <source>
        <strain evidence="4 5">DSM 22007</strain>
    </source>
</reference>
<dbReference type="InterPro" id="IPR001647">
    <property type="entry name" value="HTH_TetR"/>
</dbReference>
<dbReference type="SUPFAM" id="SSF48498">
    <property type="entry name" value="Tetracyclin repressor-like, C-terminal domain"/>
    <property type="match status" value="1"/>
</dbReference>
<proteinExistence type="predicted"/>
<keyword evidence="5" id="KW-1185">Reference proteome</keyword>
<organism evidence="4 5">
    <name type="scientific">Thalassovita taeanensis</name>
    <dbReference type="NCBI Taxonomy" id="657014"/>
    <lineage>
        <taxon>Bacteria</taxon>
        <taxon>Pseudomonadati</taxon>
        <taxon>Pseudomonadota</taxon>
        <taxon>Alphaproteobacteria</taxon>
        <taxon>Rhodobacterales</taxon>
        <taxon>Roseobacteraceae</taxon>
        <taxon>Thalassovita</taxon>
    </lineage>
</organism>
<dbReference type="AlphaFoldDB" id="A0A1H9L5W7"/>
<dbReference type="EMBL" id="FOEP01000023">
    <property type="protein sequence ID" value="SER06555.1"/>
    <property type="molecule type" value="Genomic_DNA"/>
</dbReference>
<dbReference type="PANTHER" id="PTHR30055:SF220">
    <property type="entry name" value="TETR-FAMILY REGULATORY PROTEIN"/>
    <property type="match status" value="1"/>
</dbReference>
<accession>A0A1H9L5W7</accession>
<dbReference type="InterPro" id="IPR009057">
    <property type="entry name" value="Homeodomain-like_sf"/>
</dbReference>